<keyword evidence="3" id="KW-1185">Reference proteome</keyword>
<sequence length="292" mass="30758">MRLALCNEVLREMPFAAQCARAAALGYVGLEVAPFTLDAEEPHLLPAPRRAELRRAAAGAGIALSGLHWLLVAPAGLSITTANPATRARTLDVIERLIGLAADLGATYLVHGSPAQRRVEAEGDAARAEEAMARIAGWAAAAGLTYCLEPLAAREANWATTVGEAAGIVERIGSPALRTMLDVSAAGNGEVEPADALLERWLPTGLIAHVHLNDRNRRAPGQGRDRFGPILAVLRRQSYAGWCSVEPFDYQPDGPGAAAFAAGYLRGVLEGLGAPDARSAEGREELNRSPNP</sequence>
<reference evidence="2 3" key="1">
    <citation type="submission" date="2021-01" db="EMBL/GenBank/DDBJ databases">
        <title>Belnapia mucosa sp. nov. and Belnapia arida sp. nov., isolated from the Tabernas Desert (Almeria, Spain).</title>
        <authorList>
            <person name="Molina-Menor E."/>
            <person name="Vidal-Verdu A."/>
            <person name="Calonge A."/>
            <person name="Satari L."/>
            <person name="Pereto J."/>
            <person name="Porcar M."/>
        </authorList>
    </citation>
    <scope>NUCLEOTIDE SEQUENCE [LARGE SCALE GENOMIC DNA]</scope>
    <source>
        <strain evidence="2 3">T18</strain>
    </source>
</reference>
<dbReference type="EMBL" id="JAETWB010000016">
    <property type="protein sequence ID" value="MBL6080716.1"/>
    <property type="molecule type" value="Genomic_DNA"/>
</dbReference>
<dbReference type="Pfam" id="PF01261">
    <property type="entry name" value="AP_endonuc_2"/>
    <property type="match status" value="1"/>
</dbReference>
<gene>
    <name evidence="2" type="ORF">JMJ56_22115</name>
</gene>
<dbReference type="GO" id="GO:0016853">
    <property type="term" value="F:isomerase activity"/>
    <property type="evidence" value="ECO:0007669"/>
    <property type="project" value="UniProtKB-KW"/>
</dbReference>
<comment type="caution">
    <text evidence="2">The sequence shown here is derived from an EMBL/GenBank/DDBJ whole genome shotgun (WGS) entry which is preliminary data.</text>
</comment>
<evidence type="ECO:0000313" key="3">
    <source>
        <dbReference type="Proteomes" id="UP000660885"/>
    </source>
</evidence>
<keyword evidence="2" id="KW-0413">Isomerase</keyword>
<dbReference type="PANTHER" id="PTHR12110">
    <property type="entry name" value="HYDROXYPYRUVATE ISOMERASE"/>
    <property type="match status" value="1"/>
</dbReference>
<dbReference type="SUPFAM" id="SSF51658">
    <property type="entry name" value="Xylose isomerase-like"/>
    <property type="match status" value="1"/>
</dbReference>
<dbReference type="Gene3D" id="3.20.20.150">
    <property type="entry name" value="Divalent-metal-dependent TIM barrel enzymes"/>
    <property type="match status" value="1"/>
</dbReference>
<proteinExistence type="predicted"/>
<accession>A0ABS1U7R7</accession>
<protein>
    <submittedName>
        <fullName evidence="2">Sugar phosphate isomerase/epimerase</fullName>
    </submittedName>
</protein>
<evidence type="ECO:0000259" key="1">
    <source>
        <dbReference type="Pfam" id="PF01261"/>
    </source>
</evidence>
<dbReference type="InterPro" id="IPR050312">
    <property type="entry name" value="IolE/XylAMocC-like"/>
</dbReference>
<dbReference type="RefSeq" id="WP_202833946.1">
    <property type="nucleotide sequence ID" value="NZ_JAETWB010000016.1"/>
</dbReference>
<evidence type="ECO:0000313" key="2">
    <source>
        <dbReference type="EMBL" id="MBL6080716.1"/>
    </source>
</evidence>
<dbReference type="PANTHER" id="PTHR12110:SF21">
    <property type="entry name" value="XYLOSE ISOMERASE-LIKE TIM BARREL DOMAIN-CONTAINING PROTEIN"/>
    <property type="match status" value="1"/>
</dbReference>
<name>A0ABS1U7R7_9PROT</name>
<dbReference type="Proteomes" id="UP000660885">
    <property type="component" value="Unassembled WGS sequence"/>
</dbReference>
<feature type="domain" description="Xylose isomerase-like TIM barrel" evidence="1">
    <location>
        <begin position="20"/>
        <end position="262"/>
    </location>
</feature>
<dbReference type="InterPro" id="IPR013022">
    <property type="entry name" value="Xyl_isomerase-like_TIM-brl"/>
</dbReference>
<dbReference type="InterPro" id="IPR036237">
    <property type="entry name" value="Xyl_isomerase-like_sf"/>
</dbReference>
<organism evidence="2 3">
    <name type="scientific">Belnapia arida</name>
    <dbReference type="NCBI Taxonomy" id="2804533"/>
    <lineage>
        <taxon>Bacteria</taxon>
        <taxon>Pseudomonadati</taxon>
        <taxon>Pseudomonadota</taxon>
        <taxon>Alphaproteobacteria</taxon>
        <taxon>Acetobacterales</taxon>
        <taxon>Roseomonadaceae</taxon>
        <taxon>Belnapia</taxon>
    </lineage>
</organism>